<evidence type="ECO:0000313" key="1">
    <source>
        <dbReference type="EMBL" id="GME82426.1"/>
    </source>
</evidence>
<name>A0ACB5T6M9_AMBMO</name>
<proteinExistence type="predicted"/>
<comment type="caution">
    <text evidence="1">The sequence shown here is derived from an EMBL/GenBank/DDBJ whole genome shotgun (WGS) entry which is preliminary data.</text>
</comment>
<dbReference type="EMBL" id="BSXS01004076">
    <property type="protein sequence ID" value="GME82426.1"/>
    <property type="molecule type" value="Genomic_DNA"/>
</dbReference>
<keyword evidence="2" id="KW-1185">Reference proteome</keyword>
<protein>
    <submittedName>
        <fullName evidence="1">Unnamed protein product</fullName>
    </submittedName>
</protein>
<evidence type="ECO:0000313" key="2">
    <source>
        <dbReference type="Proteomes" id="UP001165064"/>
    </source>
</evidence>
<gene>
    <name evidence="1" type="ORF">Amon02_000551400</name>
</gene>
<organism evidence="1 2">
    <name type="scientific">Ambrosiozyma monospora</name>
    <name type="common">Yeast</name>
    <name type="synonym">Endomycopsis monosporus</name>
    <dbReference type="NCBI Taxonomy" id="43982"/>
    <lineage>
        <taxon>Eukaryota</taxon>
        <taxon>Fungi</taxon>
        <taxon>Dikarya</taxon>
        <taxon>Ascomycota</taxon>
        <taxon>Saccharomycotina</taxon>
        <taxon>Pichiomycetes</taxon>
        <taxon>Pichiales</taxon>
        <taxon>Pichiaceae</taxon>
        <taxon>Ambrosiozyma</taxon>
    </lineage>
</organism>
<sequence>MIPTWGIPAALGVIQTQILEHQLEKVDTTTVSWIFSIYMTLAMISCVFCGTYYDRNGVKIPMLIGSVMCVVSLFAMGNCTEVYQFILSFGIGFGVGSAIIVPPVMGAIADYFSEKQRSSAMGFAGTGGCIGGVLFPAMLDKSFGSIGFTWSMRCVAFIDLFCLVVCLILVKDRSTREKKPLTSYETLKLYLLKSFDFKSLLTDRRYFFNSLGCLFAETTVTITFSYFSFITVKNGFTEGKSFLFVTALNAVSTPTRYLSGIIADKYFGTYNVTIFSLVMLGITNLVMWMPFKSNEAALWIYCVSYGAFSSGIYTLIPSCCSQIVRVEVFGCRYATMYFITGLCILGLTPASASIIGDGESGSRNDGFIILMSIFSFLGAFFYFVVKYMTVGLTWKKF</sequence>
<dbReference type="Proteomes" id="UP001165064">
    <property type="component" value="Unassembled WGS sequence"/>
</dbReference>
<reference evidence="1" key="1">
    <citation type="submission" date="2023-04" db="EMBL/GenBank/DDBJ databases">
        <title>Ambrosiozyma monospora NBRC 10751.</title>
        <authorList>
            <person name="Ichikawa N."/>
            <person name="Sato H."/>
            <person name="Tonouchi N."/>
        </authorList>
    </citation>
    <scope>NUCLEOTIDE SEQUENCE</scope>
    <source>
        <strain evidence="1">NBRC 10751</strain>
    </source>
</reference>
<accession>A0ACB5T6M9</accession>